<feature type="binding site" evidence="9">
    <location>
        <begin position="9"/>
        <end position="10"/>
    </location>
    <ligand>
        <name>ATP</name>
        <dbReference type="ChEBI" id="CHEBI:30616"/>
    </ligand>
</feature>
<dbReference type="UniPathway" id="UPA00241">
    <property type="reaction ID" value="UER00355"/>
</dbReference>
<dbReference type="Pfam" id="PF01467">
    <property type="entry name" value="CTP_transf_like"/>
    <property type="match status" value="1"/>
</dbReference>
<gene>
    <name evidence="9 12" type="primary">coaD</name>
    <name evidence="12" type="ORF">CIB50_0002129</name>
</gene>
<dbReference type="Proteomes" id="UP000216825">
    <property type="component" value="Chromosome"/>
</dbReference>
<dbReference type="CDD" id="cd02163">
    <property type="entry name" value="PPAT"/>
    <property type="match status" value="1"/>
</dbReference>
<evidence type="ECO:0000256" key="5">
    <source>
        <dbReference type="ARBA" id="ARBA00022840"/>
    </source>
</evidence>
<dbReference type="AlphaFoldDB" id="A0A7D7KZH4"/>
<comment type="similarity">
    <text evidence="9">Belongs to the bacterial CoaD family.</text>
</comment>
<evidence type="ECO:0000256" key="2">
    <source>
        <dbReference type="ARBA" id="ARBA00022679"/>
    </source>
</evidence>
<dbReference type="PANTHER" id="PTHR21342:SF1">
    <property type="entry name" value="PHOSPHOPANTETHEINE ADENYLYLTRANSFERASE"/>
    <property type="match status" value="1"/>
</dbReference>
<dbReference type="SUPFAM" id="SSF52374">
    <property type="entry name" value="Nucleotidylyl transferase"/>
    <property type="match status" value="1"/>
</dbReference>
<evidence type="ECO:0000256" key="3">
    <source>
        <dbReference type="ARBA" id="ARBA00022695"/>
    </source>
</evidence>
<feature type="binding site" evidence="9">
    <location>
        <position position="17"/>
    </location>
    <ligand>
        <name>ATP</name>
        <dbReference type="ChEBI" id="CHEBI:30616"/>
    </ligand>
</feature>
<feature type="binding site" evidence="9">
    <location>
        <position position="41"/>
    </location>
    <ligand>
        <name>substrate</name>
    </ligand>
</feature>
<keyword evidence="1 9" id="KW-0963">Cytoplasm</keyword>
<dbReference type="GO" id="GO:0005524">
    <property type="term" value="F:ATP binding"/>
    <property type="evidence" value="ECO:0007669"/>
    <property type="project" value="UniProtKB-KW"/>
</dbReference>
<evidence type="ECO:0000256" key="6">
    <source>
        <dbReference type="ARBA" id="ARBA00022842"/>
    </source>
</evidence>
<reference evidence="12 13" key="2">
    <citation type="submission" date="2020-07" db="EMBL/GenBank/DDBJ databases">
        <title>Genome of starter culture bacteria Kocuria salsicia reveals its technological properties and safety for usage in meat industry.</title>
        <authorList>
            <person name="Michael M."/>
            <person name="Konstantin K."/>
            <person name="Evgenii K."/>
            <person name="Galina S."/>
            <person name="Oksana K."/>
            <person name="Andrei L."/>
        </authorList>
    </citation>
    <scope>NUCLEOTIDE SEQUENCE [LARGE SCALE GENOMIC DNA]</scope>
    <source>
        <strain evidence="12 13">80</strain>
    </source>
</reference>
<protein>
    <recommendedName>
        <fullName evidence="9">Phosphopantetheine adenylyltransferase</fullName>
        <ecNumber evidence="9">2.7.7.3</ecNumber>
    </recommendedName>
    <alternativeName>
        <fullName evidence="9">Dephospho-CoA pyrophosphorylase</fullName>
    </alternativeName>
    <alternativeName>
        <fullName evidence="9">Pantetheine-phosphate adenylyltransferase</fullName>
        <shortName evidence="9">PPAT</shortName>
    </alternativeName>
</protein>
<evidence type="ECO:0000256" key="4">
    <source>
        <dbReference type="ARBA" id="ARBA00022741"/>
    </source>
</evidence>
<keyword evidence="4 9" id="KW-0547">Nucleotide-binding</keyword>
<keyword evidence="7 9" id="KW-0173">Coenzyme A biosynthesis</keyword>
<evidence type="ECO:0000313" key="13">
    <source>
        <dbReference type="Proteomes" id="UP000216825"/>
    </source>
</evidence>
<dbReference type="Gene3D" id="3.40.50.620">
    <property type="entry name" value="HUPs"/>
    <property type="match status" value="1"/>
</dbReference>
<dbReference type="GO" id="GO:0005737">
    <property type="term" value="C:cytoplasm"/>
    <property type="evidence" value="ECO:0007669"/>
    <property type="project" value="UniProtKB-SubCell"/>
</dbReference>
<feature type="region of interest" description="Disordered" evidence="10">
    <location>
        <begin position="163"/>
        <end position="188"/>
    </location>
</feature>
<organism evidence="12 13">
    <name type="scientific">Kocuria varians</name>
    <name type="common">Micrococcus varians</name>
    <dbReference type="NCBI Taxonomy" id="1272"/>
    <lineage>
        <taxon>Bacteria</taxon>
        <taxon>Bacillati</taxon>
        <taxon>Actinomycetota</taxon>
        <taxon>Actinomycetes</taxon>
        <taxon>Micrococcales</taxon>
        <taxon>Micrococcaceae</taxon>
        <taxon>Kocuria</taxon>
    </lineage>
</organism>
<comment type="function">
    <text evidence="9">Reversibly transfers an adenylyl group from ATP to 4'-phosphopantetheine, yielding dephospho-CoA (dPCoA) and pyrophosphate.</text>
</comment>
<comment type="cofactor">
    <cofactor evidence="9">
        <name>Mg(2+)</name>
        <dbReference type="ChEBI" id="CHEBI:18420"/>
    </cofactor>
</comment>
<feature type="binding site" evidence="9">
    <location>
        <begin position="123"/>
        <end position="129"/>
    </location>
    <ligand>
        <name>ATP</name>
        <dbReference type="ChEBI" id="CHEBI:30616"/>
    </ligand>
</feature>
<evidence type="ECO:0000313" key="12">
    <source>
        <dbReference type="EMBL" id="QMS57390.1"/>
    </source>
</evidence>
<evidence type="ECO:0000256" key="9">
    <source>
        <dbReference type="HAMAP-Rule" id="MF_00151"/>
    </source>
</evidence>
<accession>A0A7D7KZH4</accession>
<comment type="subcellular location">
    <subcellularLocation>
        <location evidence="9">Cytoplasm</location>
    </subcellularLocation>
</comment>
<keyword evidence="5 9" id="KW-0067">ATP-binding</keyword>
<evidence type="ECO:0000256" key="7">
    <source>
        <dbReference type="ARBA" id="ARBA00022993"/>
    </source>
</evidence>
<evidence type="ECO:0000256" key="1">
    <source>
        <dbReference type="ARBA" id="ARBA00022490"/>
    </source>
</evidence>
<name>A0A7D7KZH4_KOCVA</name>
<dbReference type="PRINTS" id="PR01020">
    <property type="entry name" value="LPSBIOSNTHSS"/>
</dbReference>
<dbReference type="GO" id="GO:0004595">
    <property type="term" value="F:pantetheine-phosphate adenylyltransferase activity"/>
    <property type="evidence" value="ECO:0007669"/>
    <property type="project" value="UniProtKB-UniRule"/>
</dbReference>
<dbReference type="NCBIfam" id="TIGR00125">
    <property type="entry name" value="cyt_tran_rel"/>
    <property type="match status" value="1"/>
</dbReference>
<keyword evidence="6 9" id="KW-0460">Magnesium</keyword>
<feature type="binding site" evidence="9">
    <location>
        <position position="88"/>
    </location>
    <ligand>
        <name>substrate</name>
    </ligand>
</feature>
<dbReference type="EC" id="2.7.7.3" evidence="9"/>
<keyword evidence="3 9" id="KW-0548">Nucleotidyltransferase</keyword>
<comment type="subunit">
    <text evidence="9">Homohexamer.</text>
</comment>
<reference evidence="13" key="1">
    <citation type="submission" date="2017-08" db="EMBL/GenBank/DDBJ databases">
        <title>Draft Genome Sequence of Kocuria varians 80.</title>
        <authorList>
            <person name="Minaev M."/>
            <person name="Kurbakov K.A."/>
            <person name="Solodovnikova G.I."/>
            <person name="Kuznetsova O.A."/>
            <person name="Lisitsyn A.B."/>
        </authorList>
    </citation>
    <scope>NUCLEOTIDE SEQUENCE [LARGE SCALE GENOMIC DNA]</scope>
    <source>
        <strain evidence="13">80</strain>
    </source>
</reference>
<dbReference type="GO" id="GO:0015937">
    <property type="term" value="P:coenzyme A biosynthetic process"/>
    <property type="evidence" value="ECO:0007669"/>
    <property type="project" value="UniProtKB-UniRule"/>
</dbReference>
<sequence length="212" mass="22536">MKRAICPGSFDPLHLGHCSVIRRAARLFDEVVVAVSTNPHKTHRFTEQERIALVREVFADEPGVVVEPLESGLIADYAQRREAVALVKGLRNGADYDYELPMATMNRSLTGVETVFLPGEPSLLHVSSSLVMEVAALGGDVSSFVPPQVLHAIHTAECAARRSPDRWATTPRAAAARGAGSRGPAKATLDGNADGGVVVTENARCEAGRGAC</sequence>
<evidence type="ECO:0000259" key="11">
    <source>
        <dbReference type="Pfam" id="PF01467"/>
    </source>
</evidence>
<feature type="binding site" evidence="9">
    <location>
        <position position="74"/>
    </location>
    <ligand>
        <name>substrate</name>
    </ligand>
</feature>
<proteinExistence type="inferred from homology"/>
<evidence type="ECO:0000256" key="8">
    <source>
        <dbReference type="ARBA" id="ARBA00029346"/>
    </source>
</evidence>
<comment type="pathway">
    <text evidence="9">Cofactor biosynthesis; coenzyme A biosynthesis; CoA from (R)-pantothenate: step 4/5.</text>
</comment>
<dbReference type="NCBIfam" id="TIGR01510">
    <property type="entry name" value="coaD_prev_kdtB"/>
    <property type="match status" value="1"/>
</dbReference>
<feature type="compositionally biased region" description="Low complexity" evidence="10">
    <location>
        <begin position="168"/>
        <end position="187"/>
    </location>
</feature>
<dbReference type="KEGG" id="kvr:CIB50_0002129"/>
<feature type="binding site" evidence="9">
    <location>
        <begin position="89"/>
        <end position="91"/>
    </location>
    <ligand>
        <name>ATP</name>
        <dbReference type="ChEBI" id="CHEBI:30616"/>
    </ligand>
</feature>
<evidence type="ECO:0000256" key="10">
    <source>
        <dbReference type="SAM" id="MobiDB-lite"/>
    </source>
</evidence>
<keyword evidence="2 9" id="KW-0808">Transferase</keyword>
<feature type="domain" description="Cytidyltransferase-like" evidence="11">
    <location>
        <begin position="5"/>
        <end position="133"/>
    </location>
</feature>
<dbReference type="InterPro" id="IPR014729">
    <property type="entry name" value="Rossmann-like_a/b/a_fold"/>
</dbReference>
<comment type="catalytic activity">
    <reaction evidence="8 9">
        <text>(R)-4'-phosphopantetheine + ATP + H(+) = 3'-dephospho-CoA + diphosphate</text>
        <dbReference type="Rhea" id="RHEA:19801"/>
        <dbReference type="ChEBI" id="CHEBI:15378"/>
        <dbReference type="ChEBI" id="CHEBI:30616"/>
        <dbReference type="ChEBI" id="CHEBI:33019"/>
        <dbReference type="ChEBI" id="CHEBI:57328"/>
        <dbReference type="ChEBI" id="CHEBI:61723"/>
        <dbReference type="EC" id="2.7.7.3"/>
    </reaction>
</comment>
<dbReference type="PANTHER" id="PTHR21342">
    <property type="entry name" value="PHOSPHOPANTETHEINE ADENYLYLTRANSFERASE"/>
    <property type="match status" value="1"/>
</dbReference>
<dbReference type="InterPro" id="IPR004821">
    <property type="entry name" value="Cyt_trans-like"/>
</dbReference>
<dbReference type="EMBL" id="CP059343">
    <property type="protein sequence ID" value="QMS57390.1"/>
    <property type="molecule type" value="Genomic_DNA"/>
</dbReference>
<dbReference type="HAMAP" id="MF_00151">
    <property type="entry name" value="PPAT_bact"/>
    <property type="match status" value="1"/>
</dbReference>
<dbReference type="InterPro" id="IPR001980">
    <property type="entry name" value="PPAT"/>
</dbReference>
<feature type="binding site" evidence="9">
    <location>
        <position position="9"/>
    </location>
    <ligand>
        <name>substrate</name>
    </ligand>
</feature>
<keyword evidence="13" id="KW-1185">Reference proteome</keyword>
<feature type="site" description="Transition state stabilizer" evidence="9">
    <location>
        <position position="17"/>
    </location>
</feature>
<feature type="binding site" evidence="9">
    <location>
        <position position="99"/>
    </location>
    <ligand>
        <name>ATP</name>
        <dbReference type="ChEBI" id="CHEBI:30616"/>
    </ligand>
</feature>